<dbReference type="EMBL" id="CP099418">
    <property type="protein sequence ID" value="USW48087.1"/>
    <property type="molecule type" value="Genomic_DNA"/>
</dbReference>
<evidence type="ECO:0000313" key="1">
    <source>
        <dbReference type="EMBL" id="USW48087.1"/>
    </source>
</evidence>
<protein>
    <submittedName>
        <fullName evidence="1">Uncharacterized protein</fullName>
    </submittedName>
</protein>
<name>A0A9Q9AL80_9PEZI</name>
<reference evidence="1" key="1">
    <citation type="submission" date="2022-06" db="EMBL/GenBank/DDBJ databases">
        <title>Complete genome sequences of two strains of the flax pathogen Septoria linicola.</title>
        <authorList>
            <person name="Lapalu N."/>
            <person name="Simon A."/>
            <person name="Demenou B."/>
            <person name="Paumier D."/>
            <person name="Guillot M.-P."/>
            <person name="Gout L."/>
            <person name="Valade R."/>
        </authorList>
    </citation>
    <scope>NUCLEOTIDE SEQUENCE</scope>
    <source>
        <strain evidence="1">SE15195</strain>
    </source>
</reference>
<keyword evidence="2" id="KW-1185">Reference proteome</keyword>
<dbReference type="Proteomes" id="UP001056384">
    <property type="component" value="Chromosome 1"/>
</dbReference>
<sequence>MDQAGGYLYGDPGPLPHSGPFVSNLPGVAAHTLRSPRTLPSHQTYVAGTETSGLQPSYEYQHVPYISETPLVGSPTPWQQYKGKGKQKVSCGPRHVVESFLERPRHYGQYDFQDGRAAVLGVATVFNPWHTQDQQANWPSWEEMKYEGKDRIATDRLHRRFLCVPRVKGNLTVGWQQRRFVGLNPLEDFTYPVPHAVDVLLRTHNIPDIDPTDAEGVHFIGAELLGKLDYPTV</sequence>
<dbReference type="AlphaFoldDB" id="A0A9Q9AL80"/>
<accession>A0A9Q9AL80</accession>
<proteinExistence type="predicted"/>
<organism evidence="1 2">
    <name type="scientific">Septoria linicola</name>
    <dbReference type="NCBI Taxonomy" id="215465"/>
    <lineage>
        <taxon>Eukaryota</taxon>
        <taxon>Fungi</taxon>
        <taxon>Dikarya</taxon>
        <taxon>Ascomycota</taxon>
        <taxon>Pezizomycotina</taxon>
        <taxon>Dothideomycetes</taxon>
        <taxon>Dothideomycetidae</taxon>
        <taxon>Mycosphaerellales</taxon>
        <taxon>Mycosphaerellaceae</taxon>
        <taxon>Septoria</taxon>
    </lineage>
</organism>
<gene>
    <name evidence="1" type="ORF">Slin15195_G014060</name>
</gene>
<evidence type="ECO:0000313" key="2">
    <source>
        <dbReference type="Proteomes" id="UP001056384"/>
    </source>
</evidence>